<keyword evidence="4" id="KW-1185">Reference proteome</keyword>
<organism evidence="3 4">
    <name type="scientific">Dactylosporangium fulvum</name>
    <dbReference type="NCBI Taxonomy" id="53359"/>
    <lineage>
        <taxon>Bacteria</taxon>
        <taxon>Bacillati</taxon>
        <taxon>Actinomycetota</taxon>
        <taxon>Actinomycetes</taxon>
        <taxon>Micromonosporales</taxon>
        <taxon>Micromonosporaceae</taxon>
        <taxon>Dactylosporangium</taxon>
    </lineage>
</organism>
<keyword evidence="2" id="KW-0472">Membrane</keyword>
<protein>
    <submittedName>
        <fullName evidence="3">Uncharacterized protein</fullName>
    </submittedName>
</protein>
<feature type="transmembrane region" description="Helical" evidence="2">
    <location>
        <begin position="62"/>
        <end position="87"/>
    </location>
</feature>
<keyword evidence="2" id="KW-1133">Transmembrane helix</keyword>
<sequence>MRVPARLHPAGRQTGRLQWAAVALLLGVVGLAVAQGLHFDGQISRAATLVPDADPAEVSSERIANVFGTVVIGIPALLLAVCLAVTAVPVRRGSNLARIFVFVGGGVQLLFLVLQCCGGFLFAPLFFALESTDVPSVGDVTVEGESKFLETLYSDPDTFSAIFYLTAGFGALAVLVLTGAVVLLVALPPAHRYFVPRTTPPTLVWPVHPGGGQSPMPYLVCPDPSAHLPSVAAPPTTTAPSPTPPDATT</sequence>
<reference evidence="3" key="2">
    <citation type="submission" date="2022-09" db="EMBL/GenBank/DDBJ databases">
        <title>Biosynthetic gene clusters of Dactylosporangioum fulvum.</title>
        <authorList>
            <person name="Caradec T."/>
        </authorList>
    </citation>
    <scope>NUCLEOTIDE SEQUENCE</scope>
    <source>
        <strain evidence="3">NRRL B-16292</strain>
    </source>
</reference>
<keyword evidence="2" id="KW-0812">Transmembrane</keyword>
<feature type="region of interest" description="Disordered" evidence="1">
    <location>
        <begin position="229"/>
        <end position="249"/>
    </location>
</feature>
<evidence type="ECO:0000313" key="3">
    <source>
        <dbReference type="EMBL" id="UWP82528.1"/>
    </source>
</evidence>
<dbReference type="RefSeq" id="WP_259860299.1">
    <property type="nucleotide sequence ID" value="NZ_BAAAST010000023.1"/>
</dbReference>
<dbReference type="EMBL" id="CP073720">
    <property type="protein sequence ID" value="UWP82528.1"/>
    <property type="molecule type" value="Genomic_DNA"/>
</dbReference>
<dbReference type="Proteomes" id="UP001059617">
    <property type="component" value="Chromosome"/>
</dbReference>
<feature type="transmembrane region" description="Helical" evidence="2">
    <location>
        <begin position="161"/>
        <end position="187"/>
    </location>
</feature>
<evidence type="ECO:0000256" key="1">
    <source>
        <dbReference type="SAM" id="MobiDB-lite"/>
    </source>
</evidence>
<name>A0ABY5W1E2_9ACTN</name>
<reference evidence="3" key="1">
    <citation type="submission" date="2021-04" db="EMBL/GenBank/DDBJ databases">
        <authorList>
            <person name="Hartkoorn R.C."/>
            <person name="Beaudoing E."/>
            <person name="Hot D."/>
        </authorList>
    </citation>
    <scope>NUCLEOTIDE SEQUENCE</scope>
    <source>
        <strain evidence="3">NRRL B-16292</strain>
    </source>
</reference>
<evidence type="ECO:0000313" key="4">
    <source>
        <dbReference type="Proteomes" id="UP001059617"/>
    </source>
</evidence>
<proteinExistence type="predicted"/>
<evidence type="ECO:0000256" key="2">
    <source>
        <dbReference type="SAM" id="Phobius"/>
    </source>
</evidence>
<gene>
    <name evidence="3" type="ORF">Dfulv_47085</name>
</gene>
<accession>A0ABY5W1E2</accession>
<feature type="transmembrane region" description="Helical" evidence="2">
    <location>
        <begin position="99"/>
        <end position="127"/>
    </location>
</feature>